<evidence type="ECO:0000313" key="3">
    <source>
        <dbReference type="Proteomes" id="UP001235269"/>
    </source>
</evidence>
<name>A0ABU0IJ01_9HYPH</name>
<gene>
    <name evidence="2" type="ORF">QO005_004590</name>
</gene>
<reference evidence="2 3" key="1">
    <citation type="submission" date="2023-07" db="EMBL/GenBank/DDBJ databases">
        <title>Genomic Encyclopedia of Type Strains, Phase IV (KMG-IV): sequencing the most valuable type-strain genomes for metagenomic binning, comparative biology and taxonomic classification.</title>
        <authorList>
            <person name="Goeker M."/>
        </authorList>
    </citation>
    <scope>NUCLEOTIDE SEQUENCE [LARGE SCALE GENOMIC DNA]</scope>
    <source>
        <strain evidence="2 3">DSM 100301</strain>
    </source>
</reference>
<protein>
    <submittedName>
        <fullName evidence="2">Uncharacterized protein</fullName>
    </submittedName>
</protein>
<organism evidence="2 3">
    <name type="scientific">Rhizobium paknamense</name>
    <dbReference type="NCBI Taxonomy" id="1206817"/>
    <lineage>
        <taxon>Bacteria</taxon>
        <taxon>Pseudomonadati</taxon>
        <taxon>Pseudomonadota</taxon>
        <taxon>Alphaproteobacteria</taxon>
        <taxon>Hyphomicrobiales</taxon>
        <taxon>Rhizobiaceae</taxon>
        <taxon>Rhizobium/Agrobacterium group</taxon>
        <taxon>Rhizobium</taxon>
    </lineage>
</organism>
<keyword evidence="3" id="KW-1185">Reference proteome</keyword>
<dbReference type="Proteomes" id="UP001235269">
    <property type="component" value="Unassembled WGS sequence"/>
</dbReference>
<proteinExistence type="predicted"/>
<feature type="signal peptide" evidence="1">
    <location>
        <begin position="1"/>
        <end position="18"/>
    </location>
</feature>
<sequence length="194" mass="21041">MKLFTFLFVLLASANVYAADCIKGGELAKKIIDKSISFYPGNKGIFYKEPTSSACFISKDNQYVDDAKSVSDYKEEVKVDVIEDIKAYNGLWIDNNSSQSNLLIKFSNGNISLEGGSEYTNSSGSTDTGDFSGSSEFSLKDGIIKVNSKSQEGCYIQLRLVGELLVVLDSGEILGNCGGYGASFSGIYKKKNKT</sequence>
<keyword evidence="1" id="KW-0732">Signal</keyword>
<evidence type="ECO:0000256" key="1">
    <source>
        <dbReference type="SAM" id="SignalP"/>
    </source>
</evidence>
<dbReference type="EMBL" id="JAUSWH010000027">
    <property type="protein sequence ID" value="MDQ0458230.1"/>
    <property type="molecule type" value="Genomic_DNA"/>
</dbReference>
<feature type="chain" id="PRO_5046942879" evidence="1">
    <location>
        <begin position="19"/>
        <end position="194"/>
    </location>
</feature>
<dbReference type="RefSeq" id="WP_307160335.1">
    <property type="nucleotide sequence ID" value="NZ_JAUSWH010000027.1"/>
</dbReference>
<accession>A0ABU0IJ01</accession>
<comment type="caution">
    <text evidence="2">The sequence shown here is derived from an EMBL/GenBank/DDBJ whole genome shotgun (WGS) entry which is preliminary data.</text>
</comment>
<evidence type="ECO:0000313" key="2">
    <source>
        <dbReference type="EMBL" id="MDQ0458230.1"/>
    </source>
</evidence>